<dbReference type="GO" id="GO:0035556">
    <property type="term" value="P:intracellular signal transduction"/>
    <property type="evidence" value="ECO:0007669"/>
    <property type="project" value="InterPro"/>
</dbReference>
<dbReference type="EMBL" id="NPDY01000002">
    <property type="protein sequence ID" value="PJZ70909.1"/>
    <property type="molecule type" value="Genomic_DNA"/>
</dbReference>
<gene>
    <name evidence="4" type="ORF">CH360_03505</name>
    <name evidence="5" type="ORF">CH373_06645</name>
</gene>
<dbReference type="EMBL" id="NPDZ01000003">
    <property type="protein sequence ID" value="PJZ74031.1"/>
    <property type="molecule type" value="Genomic_DNA"/>
</dbReference>
<dbReference type="PROSITE" id="PS50885">
    <property type="entry name" value="HAMP"/>
    <property type="match status" value="1"/>
</dbReference>
<evidence type="ECO:0000313" key="5">
    <source>
        <dbReference type="EMBL" id="PJZ74031.1"/>
    </source>
</evidence>
<reference evidence="6 7" key="1">
    <citation type="submission" date="2017-07" db="EMBL/GenBank/DDBJ databases">
        <title>Leptospira spp. isolated from tropical soils.</title>
        <authorList>
            <person name="Thibeaux R."/>
            <person name="Iraola G."/>
            <person name="Ferres I."/>
            <person name="Bierque E."/>
            <person name="Girault D."/>
            <person name="Soupe-Gilbert M.-E."/>
            <person name="Picardeau M."/>
            <person name="Goarant C."/>
        </authorList>
    </citation>
    <scope>NUCLEOTIDE SEQUENCE [LARGE SCALE GENOMIC DNA]</scope>
    <source>
        <strain evidence="5 7">FH1-B-B1</strain>
        <strain evidence="4 6">FH1-B-C1</strain>
    </source>
</reference>
<dbReference type="GO" id="GO:0004016">
    <property type="term" value="F:adenylate cyclase activity"/>
    <property type="evidence" value="ECO:0007669"/>
    <property type="project" value="UniProtKB-ARBA"/>
</dbReference>
<dbReference type="PANTHER" id="PTHR43081">
    <property type="entry name" value="ADENYLATE CYCLASE, TERMINAL-DIFFERENTIATION SPECIFIC-RELATED"/>
    <property type="match status" value="1"/>
</dbReference>
<evidence type="ECO:0000313" key="4">
    <source>
        <dbReference type="EMBL" id="PJZ70909.1"/>
    </source>
</evidence>
<dbReference type="Pfam" id="PF00211">
    <property type="entry name" value="Guanylate_cyc"/>
    <property type="match status" value="1"/>
</dbReference>
<feature type="transmembrane region" description="Helical" evidence="1">
    <location>
        <begin position="34"/>
        <end position="54"/>
    </location>
</feature>
<dbReference type="Gene3D" id="3.30.70.1230">
    <property type="entry name" value="Nucleotide cyclase"/>
    <property type="match status" value="1"/>
</dbReference>
<evidence type="ECO:0000256" key="1">
    <source>
        <dbReference type="SAM" id="Phobius"/>
    </source>
</evidence>
<dbReference type="SUPFAM" id="SSF55073">
    <property type="entry name" value="Nucleotide cyclase"/>
    <property type="match status" value="1"/>
</dbReference>
<evidence type="ECO:0000259" key="2">
    <source>
        <dbReference type="PROSITE" id="PS50125"/>
    </source>
</evidence>
<feature type="domain" description="Guanylate cyclase" evidence="2">
    <location>
        <begin position="684"/>
        <end position="821"/>
    </location>
</feature>
<dbReference type="InterPro" id="IPR003660">
    <property type="entry name" value="HAMP_dom"/>
</dbReference>
<dbReference type="CDD" id="cd07302">
    <property type="entry name" value="CHD"/>
    <property type="match status" value="1"/>
</dbReference>
<sequence>MAKVIAQILAFIKQQWHDFISLPKVFYSGIRAKLALFTGSLIALTILILSFIYVRQQTQILTDSYEREAAISRRYISSLVLELDNISQSLIRIEEFRDRVRKQTEALKKYKTTKTTKEENKVSLFGFKTSLFGVLGKKTVRKSLATYYSEYLSKTDIDTLEKNIRSQLRHSGDQVISDFDFSRLQSQAKKFVETDREAAILRKHVAEMKEASENPDHTEITAVEEELRKKSIEARGYRTHLDASIAALLANSKKKKIKDLGLDTSRFRIQSFPPSGIVHGEITETTLDTKIFDPESSINQVALDGPLEDGLKSAFTVLTETVGVTGEVPPTSFQQNGLELQALYSPHFRNPASTERARLVDEVRKDPGPWRQFVGSIQDIQQELSKIPPALEARLKLLREKKPPVPPHKDKEFKIQYEKYAALIRKRDLAFTAFRKNLRLNEEEEHQVDAMETLRDSALEDQVLLRFKPDGSDYERYIHSDSGKEYFKKRWAALRSWIYSGESETPPAKLKASFPDGIIGNSRTEAEQILWKLDTTPLISDETDDLATIVLSSNFSGIIRTLVDRTEGLKEIHQNRNRAVVSAFGICGFSIFLAVFISGFVVQKIKRIIRGAEEVGKGYLNVEFEPGGNDEFGNLSVALNQMVTGLRDRDKIKGILGSMVDPVVIIEAMKDLAALKRGMEKRVTAFFSDVAGFSAISEKLSSVELANLLNEYLSQMTYILKEHDGVLDKYIGDAIVGIYNAPVDVENHTLKAVKASLKMIERLEDLKKGWNKDRKYIQEARDMKIRIGLNVGLAKVGFMGTDALASYTMMGDTVNLAARLEAAGKDYGVSILASDAVYAEVKDQIFTRKLDLVRVKGKNDPVILYEIISDMQSASPKIREKTRHYEEGLALYLDRKWDNAIKKFKDAEAAGDGPDKAVQLLIERCKEYKATPPPISWDGVYTRDHK</sequence>
<dbReference type="Pfam" id="PF00672">
    <property type="entry name" value="HAMP"/>
    <property type="match status" value="1"/>
</dbReference>
<comment type="caution">
    <text evidence="5">The sequence shown here is derived from an EMBL/GenBank/DDBJ whole genome shotgun (WGS) entry which is preliminary data.</text>
</comment>
<keyword evidence="1" id="KW-0472">Membrane</keyword>
<dbReference type="PANTHER" id="PTHR43081:SF1">
    <property type="entry name" value="ADENYLATE CYCLASE, TERMINAL-DIFFERENTIATION SPECIFIC"/>
    <property type="match status" value="1"/>
</dbReference>
<dbReference type="GO" id="GO:0006171">
    <property type="term" value="P:cAMP biosynthetic process"/>
    <property type="evidence" value="ECO:0007669"/>
    <property type="project" value="TreeGrafter"/>
</dbReference>
<feature type="domain" description="HAMP" evidence="3">
    <location>
        <begin position="599"/>
        <end position="651"/>
    </location>
</feature>
<evidence type="ECO:0000313" key="7">
    <source>
        <dbReference type="Proteomes" id="UP000231990"/>
    </source>
</evidence>
<dbReference type="Proteomes" id="UP000231990">
    <property type="component" value="Unassembled WGS sequence"/>
</dbReference>
<dbReference type="InterPro" id="IPR029787">
    <property type="entry name" value="Nucleotide_cyclase"/>
</dbReference>
<dbReference type="AlphaFoldDB" id="A0A2M9ZPY3"/>
<dbReference type="OrthoDB" id="9802500at2"/>
<dbReference type="GO" id="GO:0016020">
    <property type="term" value="C:membrane"/>
    <property type="evidence" value="ECO:0007669"/>
    <property type="project" value="InterPro"/>
</dbReference>
<name>A0A2M9ZPY3_9LEPT</name>
<dbReference type="SMART" id="SM00304">
    <property type="entry name" value="HAMP"/>
    <property type="match status" value="1"/>
</dbReference>
<dbReference type="Proteomes" id="UP000231962">
    <property type="component" value="Unassembled WGS sequence"/>
</dbReference>
<dbReference type="Gene3D" id="6.10.340.10">
    <property type="match status" value="1"/>
</dbReference>
<keyword evidence="6" id="KW-1185">Reference proteome</keyword>
<feature type="transmembrane region" description="Helical" evidence="1">
    <location>
        <begin position="579"/>
        <end position="602"/>
    </location>
</feature>
<dbReference type="CDD" id="cd06225">
    <property type="entry name" value="HAMP"/>
    <property type="match status" value="1"/>
</dbReference>
<dbReference type="InterPro" id="IPR001054">
    <property type="entry name" value="A/G_cyclase"/>
</dbReference>
<protein>
    <submittedName>
        <fullName evidence="5">Adenylate/guanylate cyclase domain-containing protein</fullName>
    </submittedName>
</protein>
<dbReference type="RefSeq" id="WP_100712911.1">
    <property type="nucleotide sequence ID" value="NZ_NPDY01000002.1"/>
</dbReference>
<evidence type="ECO:0000259" key="3">
    <source>
        <dbReference type="PROSITE" id="PS50885"/>
    </source>
</evidence>
<dbReference type="InterPro" id="IPR050697">
    <property type="entry name" value="Adenylyl/Guanylyl_Cyclase_3/4"/>
</dbReference>
<keyword evidence="1" id="KW-1133">Transmembrane helix</keyword>
<dbReference type="SUPFAM" id="SSF158472">
    <property type="entry name" value="HAMP domain-like"/>
    <property type="match status" value="1"/>
</dbReference>
<proteinExistence type="predicted"/>
<organism evidence="5 7">
    <name type="scientific">Leptospira perolatii</name>
    <dbReference type="NCBI Taxonomy" id="2023191"/>
    <lineage>
        <taxon>Bacteria</taxon>
        <taxon>Pseudomonadati</taxon>
        <taxon>Spirochaetota</taxon>
        <taxon>Spirochaetia</taxon>
        <taxon>Leptospirales</taxon>
        <taxon>Leptospiraceae</taxon>
        <taxon>Leptospira</taxon>
    </lineage>
</organism>
<evidence type="ECO:0000313" key="6">
    <source>
        <dbReference type="Proteomes" id="UP000231962"/>
    </source>
</evidence>
<accession>A0A2M9ZPY3</accession>
<dbReference type="PROSITE" id="PS50125">
    <property type="entry name" value="GUANYLATE_CYCLASE_2"/>
    <property type="match status" value="1"/>
</dbReference>
<dbReference type="SMART" id="SM00044">
    <property type="entry name" value="CYCc"/>
    <property type="match status" value="1"/>
</dbReference>
<keyword evidence="1" id="KW-0812">Transmembrane</keyword>